<dbReference type="InterPro" id="IPR000182">
    <property type="entry name" value="GNAT_dom"/>
</dbReference>
<dbReference type="RefSeq" id="WP_089399220.1">
    <property type="nucleotide sequence ID" value="NZ_FZOT01000005.1"/>
</dbReference>
<organism evidence="2 3">
    <name type="scientific">Noviherbaspirillum humi</name>
    <dbReference type="NCBI Taxonomy" id="1688639"/>
    <lineage>
        <taxon>Bacteria</taxon>
        <taxon>Pseudomonadati</taxon>
        <taxon>Pseudomonadota</taxon>
        <taxon>Betaproteobacteria</taxon>
        <taxon>Burkholderiales</taxon>
        <taxon>Oxalobacteraceae</taxon>
        <taxon>Noviherbaspirillum</taxon>
    </lineage>
</organism>
<feature type="domain" description="N-acetyltransferase" evidence="1">
    <location>
        <begin position="3"/>
        <end position="156"/>
    </location>
</feature>
<dbReference type="Pfam" id="PF13673">
    <property type="entry name" value="Acetyltransf_10"/>
    <property type="match status" value="1"/>
</dbReference>
<reference evidence="2 3" key="1">
    <citation type="submission" date="2017-06" db="EMBL/GenBank/DDBJ databases">
        <authorList>
            <person name="Kim H.J."/>
            <person name="Triplett B.A."/>
        </authorList>
    </citation>
    <scope>NUCLEOTIDE SEQUENCE [LARGE SCALE GENOMIC DNA]</scope>
    <source>
        <strain evidence="2 3">U15</strain>
    </source>
</reference>
<keyword evidence="2" id="KW-0808">Transferase</keyword>
<dbReference type="GO" id="GO:0016747">
    <property type="term" value="F:acyltransferase activity, transferring groups other than amino-acyl groups"/>
    <property type="evidence" value="ECO:0007669"/>
    <property type="project" value="InterPro"/>
</dbReference>
<dbReference type="EMBL" id="FZOT01000005">
    <property type="protein sequence ID" value="SNS69270.1"/>
    <property type="molecule type" value="Genomic_DNA"/>
</dbReference>
<evidence type="ECO:0000259" key="1">
    <source>
        <dbReference type="PROSITE" id="PS51186"/>
    </source>
</evidence>
<dbReference type="InterPro" id="IPR052564">
    <property type="entry name" value="N-acetyltrans/Recomb-assoc"/>
</dbReference>
<dbReference type="CDD" id="cd04301">
    <property type="entry name" value="NAT_SF"/>
    <property type="match status" value="1"/>
</dbReference>
<dbReference type="Gene3D" id="3.40.630.30">
    <property type="match status" value="1"/>
</dbReference>
<dbReference type="SUPFAM" id="SSF55729">
    <property type="entry name" value="Acyl-CoA N-acyltransferases (Nat)"/>
    <property type="match status" value="1"/>
</dbReference>
<dbReference type="AlphaFoldDB" id="A0A239GJF8"/>
<protein>
    <submittedName>
        <fullName evidence="2">L-amino acid N-acyltransferase YncA</fullName>
    </submittedName>
</protein>
<dbReference type="InterPro" id="IPR016181">
    <property type="entry name" value="Acyl_CoA_acyltransferase"/>
</dbReference>
<dbReference type="PROSITE" id="PS51186">
    <property type="entry name" value="GNAT"/>
    <property type="match status" value="1"/>
</dbReference>
<accession>A0A239GJF8</accession>
<dbReference type="OrthoDB" id="8753707at2"/>
<sequence>MKIEIRAARAEDAETACDVMRRSILECCVDDHHHDQTLLAAWLGNKTPEMVRTWFDASPNICMVATHDDVVQGVAAMSRAGKICVVYIAPESRFQGMGSALIAALEARALELGVRNLHAASTSNARTFFARHGFIEAGTVETPYGLQAISFSKQLPLSAVRRCPCGAAAA</sequence>
<evidence type="ECO:0000313" key="2">
    <source>
        <dbReference type="EMBL" id="SNS69270.1"/>
    </source>
</evidence>
<keyword evidence="2" id="KW-0012">Acyltransferase</keyword>
<keyword evidence="3" id="KW-1185">Reference proteome</keyword>
<proteinExistence type="predicted"/>
<gene>
    <name evidence="2" type="ORF">SAMN06265795_10561</name>
</gene>
<evidence type="ECO:0000313" key="3">
    <source>
        <dbReference type="Proteomes" id="UP000198284"/>
    </source>
</evidence>
<name>A0A239GJF8_9BURK</name>
<dbReference type="PANTHER" id="PTHR43451">
    <property type="entry name" value="ACETYLTRANSFERASE (GNAT) FAMILY PROTEIN"/>
    <property type="match status" value="1"/>
</dbReference>
<dbReference type="Proteomes" id="UP000198284">
    <property type="component" value="Unassembled WGS sequence"/>
</dbReference>
<dbReference type="PANTHER" id="PTHR43451:SF1">
    <property type="entry name" value="ACETYLTRANSFERASE"/>
    <property type="match status" value="1"/>
</dbReference>